<dbReference type="Proteomes" id="UP000824024">
    <property type="component" value="Unassembled WGS sequence"/>
</dbReference>
<dbReference type="AlphaFoldDB" id="A0A9D2IGR7"/>
<evidence type="ECO:0000313" key="3">
    <source>
        <dbReference type="Proteomes" id="UP000824024"/>
    </source>
</evidence>
<protein>
    <submittedName>
        <fullName evidence="2">Uncharacterized protein</fullName>
    </submittedName>
</protein>
<sequence>MTVDNKLDLILQEIKNVKDDVSGLKSDMVEVKADIVSLKSDVAELKSDMVEVKADISGLKENVAELYNKTDILRMRQDITNRKLDDLLWEVRSSRREICRDIHHLKDVTETLVAVLQSHDMLPVL</sequence>
<feature type="coiled-coil region" evidence="1">
    <location>
        <begin position="28"/>
        <end position="69"/>
    </location>
</feature>
<evidence type="ECO:0000313" key="2">
    <source>
        <dbReference type="EMBL" id="HIZ08679.1"/>
    </source>
</evidence>
<comment type="caution">
    <text evidence="2">The sequence shown here is derived from an EMBL/GenBank/DDBJ whole genome shotgun (WGS) entry which is preliminary data.</text>
</comment>
<reference evidence="2" key="1">
    <citation type="journal article" date="2021" name="PeerJ">
        <title>Extensive microbial diversity within the chicken gut microbiome revealed by metagenomics and culture.</title>
        <authorList>
            <person name="Gilroy R."/>
            <person name="Ravi A."/>
            <person name="Getino M."/>
            <person name="Pursley I."/>
            <person name="Horton D.L."/>
            <person name="Alikhan N.F."/>
            <person name="Baker D."/>
            <person name="Gharbi K."/>
            <person name="Hall N."/>
            <person name="Watson M."/>
            <person name="Adriaenssens E.M."/>
            <person name="Foster-Nyarko E."/>
            <person name="Jarju S."/>
            <person name="Secka A."/>
            <person name="Antonio M."/>
            <person name="Oren A."/>
            <person name="Chaudhuri R.R."/>
            <person name="La Ragione R."/>
            <person name="Hildebrand F."/>
            <person name="Pallen M.J."/>
        </authorList>
    </citation>
    <scope>NUCLEOTIDE SEQUENCE</scope>
    <source>
        <strain evidence="2">CHK192-9172</strain>
    </source>
</reference>
<name>A0A9D2IGR7_9FIRM</name>
<dbReference type="EMBL" id="DXCH01000326">
    <property type="protein sequence ID" value="HIZ08679.1"/>
    <property type="molecule type" value="Genomic_DNA"/>
</dbReference>
<evidence type="ECO:0000256" key="1">
    <source>
        <dbReference type="SAM" id="Coils"/>
    </source>
</evidence>
<gene>
    <name evidence="2" type="ORF">IAA08_12185</name>
</gene>
<proteinExistence type="predicted"/>
<accession>A0A9D2IGR7</accession>
<reference evidence="2" key="2">
    <citation type="submission" date="2021-04" db="EMBL/GenBank/DDBJ databases">
        <authorList>
            <person name="Gilroy R."/>
        </authorList>
    </citation>
    <scope>NUCLEOTIDE SEQUENCE</scope>
    <source>
        <strain evidence="2">CHK192-9172</strain>
    </source>
</reference>
<dbReference type="Gene3D" id="1.20.5.170">
    <property type="match status" value="1"/>
</dbReference>
<organism evidence="2 3">
    <name type="scientific">Candidatus Eubacterium avistercoris</name>
    <dbReference type="NCBI Taxonomy" id="2838567"/>
    <lineage>
        <taxon>Bacteria</taxon>
        <taxon>Bacillati</taxon>
        <taxon>Bacillota</taxon>
        <taxon>Clostridia</taxon>
        <taxon>Eubacteriales</taxon>
        <taxon>Eubacteriaceae</taxon>
        <taxon>Eubacterium</taxon>
    </lineage>
</organism>
<keyword evidence="1" id="KW-0175">Coiled coil</keyword>